<protein>
    <submittedName>
        <fullName evidence="1">Uncharacterized protein</fullName>
    </submittedName>
</protein>
<dbReference type="Proteomes" id="UP001218188">
    <property type="component" value="Unassembled WGS sequence"/>
</dbReference>
<dbReference type="EMBL" id="JARJCM010000005">
    <property type="protein sequence ID" value="KAJ7045023.1"/>
    <property type="molecule type" value="Genomic_DNA"/>
</dbReference>
<dbReference type="AlphaFoldDB" id="A0AAD6XAB4"/>
<gene>
    <name evidence="1" type="ORF">C8F04DRAFT_1067448</name>
</gene>
<organism evidence="1 2">
    <name type="scientific">Mycena alexandri</name>
    <dbReference type="NCBI Taxonomy" id="1745969"/>
    <lineage>
        <taxon>Eukaryota</taxon>
        <taxon>Fungi</taxon>
        <taxon>Dikarya</taxon>
        <taxon>Basidiomycota</taxon>
        <taxon>Agaricomycotina</taxon>
        <taxon>Agaricomycetes</taxon>
        <taxon>Agaricomycetidae</taxon>
        <taxon>Agaricales</taxon>
        <taxon>Marasmiineae</taxon>
        <taxon>Mycenaceae</taxon>
        <taxon>Mycena</taxon>
    </lineage>
</organism>
<name>A0AAD6XAB4_9AGAR</name>
<evidence type="ECO:0000313" key="2">
    <source>
        <dbReference type="Proteomes" id="UP001218188"/>
    </source>
</evidence>
<keyword evidence="2" id="KW-1185">Reference proteome</keyword>
<accession>A0AAD6XAB4</accession>
<sequence length="269" mass="29680">MPVPMLPPELQREIFEIAVRFSPQDSTVKLNLSLVARHVQSWVEREFYKSVTISSSKGAAEFIQLANLKPPGFFTMAVHTLLISNFPGGLMEAQIIALLSICAGVQCLAFWHRNFPGRDPVINQLSLRRLFMPLSDVQNNIEGTTTPHCLSGVTHLNMAFFDPVDVSDLEILGRLPCLTHVALHVCAVLPPHVLVVITSCPALRALVIIFESTDLIRDEIAQVYSFDPRIVLLNHPSVTSSGEAGSACFGLDGVWVCADHIITHRIPRN</sequence>
<comment type="caution">
    <text evidence="1">The sequence shown here is derived from an EMBL/GenBank/DDBJ whole genome shotgun (WGS) entry which is preliminary data.</text>
</comment>
<reference evidence="1" key="1">
    <citation type="submission" date="2023-03" db="EMBL/GenBank/DDBJ databases">
        <title>Massive genome expansion in bonnet fungi (Mycena s.s.) driven by repeated elements and novel gene families across ecological guilds.</title>
        <authorList>
            <consortium name="Lawrence Berkeley National Laboratory"/>
            <person name="Harder C.B."/>
            <person name="Miyauchi S."/>
            <person name="Viragh M."/>
            <person name="Kuo A."/>
            <person name="Thoen E."/>
            <person name="Andreopoulos B."/>
            <person name="Lu D."/>
            <person name="Skrede I."/>
            <person name="Drula E."/>
            <person name="Henrissat B."/>
            <person name="Morin E."/>
            <person name="Kohler A."/>
            <person name="Barry K."/>
            <person name="LaButti K."/>
            <person name="Morin E."/>
            <person name="Salamov A."/>
            <person name="Lipzen A."/>
            <person name="Mereny Z."/>
            <person name="Hegedus B."/>
            <person name="Baldrian P."/>
            <person name="Stursova M."/>
            <person name="Weitz H."/>
            <person name="Taylor A."/>
            <person name="Grigoriev I.V."/>
            <person name="Nagy L.G."/>
            <person name="Martin F."/>
            <person name="Kauserud H."/>
        </authorList>
    </citation>
    <scope>NUCLEOTIDE SEQUENCE</scope>
    <source>
        <strain evidence="1">CBHHK200</strain>
    </source>
</reference>
<dbReference type="SUPFAM" id="SSF52047">
    <property type="entry name" value="RNI-like"/>
    <property type="match status" value="1"/>
</dbReference>
<evidence type="ECO:0000313" key="1">
    <source>
        <dbReference type="EMBL" id="KAJ7045023.1"/>
    </source>
</evidence>
<proteinExistence type="predicted"/>